<dbReference type="AlphaFoldDB" id="A0A427XDM5"/>
<name>A0A427XDM5_9TREE</name>
<dbReference type="GO" id="GO:0005762">
    <property type="term" value="C:mitochondrial large ribosomal subunit"/>
    <property type="evidence" value="ECO:0007669"/>
    <property type="project" value="TreeGrafter"/>
</dbReference>
<evidence type="ECO:0000313" key="2">
    <source>
        <dbReference type="EMBL" id="RSH76873.1"/>
    </source>
</evidence>
<proteinExistence type="predicted"/>
<accession>A0A427XDM5</accession>
<dbReference type="GeneID" id="39589818"/>
<dbReference type="OrthoDB" id="270639at2759"/>
<dbReference type="InterPro" id="IPR052104">
    <property type="entry name" value="Mito_Release_Factor_mL62"/>
</dbReference>
<organism evidence="2 3">
    <name type="scientific">Apiotrichum porosum</name>
    <dbReference type="NCBI Taxonomy" id="105984"/>
    <lineage>
        <taxon>Eukaryota</taxon>
        <taxon>Fungi</taxon>
        <taxon>Dikarya</taxon>
        <taxon>Basidiomycota</taxon>
        <taxon>Agaricomycotina</taxon>
        <taxon>Tremellomycetes</taxon>
        <taxon>Trichosporonales</taxon>
        <taxon>Trichosporonaceae</taxon>
        <taxon>Apiotrichum</taxon>
    </lineage>
</organism>
<evidence type="ECO:0000313" key="3">
    <source>
        <dbReference type="Proteomes" id="UP000279236"/>
    </source>
</evidence>
<feature type="domain" description="Prokaryotic-type class I peptide chain release factors" evidence="1">
    <location>
        <begin position="70"/>
        <end position="192"/>
    </location>
</feature>
<dbReference type="GO" id="GO:0004045">
    <property type="term" value="F:peptidyl-tRNA hydrolase activity"/>
    <property type="evidence" value="ECO:0007669"/>
    <property type="project" value="TreeGrafter"/>
</dbReference>
<dbReference type="PANTHER" id="PTHR11075:SF54">
    <property type="entry name" value="LARGE RIBOSOMAL SUBUNIT PROTEIN ML62"/>
    <property type="match status" value="1"/>
</dbReference>
<dbReference type="GO" id="GO:0070126">
    <property type="term" value="P:mitochondrial translational termination"/>
    <property type="evidence" value="ECO:0007669"/>
    <property type="project" value="TreeGrafter"/>
</dbReference>
<evidence type="ECO:0000259" key="1">
    <source>
        <dbReference type="Pfam" id="PF00472"/>
    </source>
</evidence>
<comment type="caution">
    <text evidence="2">The sequence shown here is derived from an EMBL/GenBank/DDBJ whole genome shotgun (WGS) entry which is preliminary data.</text>
</comment>
<dbReference type="PANTHER" id="PTHR11075">
    <property type="entry name" value="PEPTIDE CHAIN RELEASE FACTOR"/>
    <property type="match status" value="1"/>
</dbReference>
<dbReference type="Pfam" id="PF00472">
    <property type="entry name" value="RF-1"/>
    <property type="match status" value="1"/>
</dbReference>
<protein>
    <recommendedName>
        <fullName evidence="1">Prokaryotic-type class I peptide chain release factors domain-containing protein</fullName>
    </recommendedName>
</protein>
<dbReference type="Gene3D" id="3.30.160.20">
    <property type="match status" value="1"/>
</dbReference>
<sequence length="204" mass="22903">MALLLLPQRTCAASSSRLLPFTHLRQRQFTSSPSSHGRAPDSLLNIPALDKDEDHIAAREWLDEFTVDDVPKTSYVASYARSSGAGGQHVNKTNSKAVVHMDIHKAKGDWLPRFVVPALLQSSYYHAPNLLFTSQETRSAPQNLRKALENMHAAIVKSGRGLIRGQTSEEQKERVQMLKAGELVKKRFHKEKMKSKKASRRGDY</sequence>
<dbReference type="SUPFAM" id="SSF110916">
    <property type="entry name" value="Peptidyl-tRNA hydrolase domain-like"/>
    <property type="match status" value="1"/>
</dbReference>
<dbReference type="Proteomes" id="UP000279236">
    <property type="component" value="Unassembled WGS sequence"/>
</dbReference>
<keyword evidence="3" id="KW-1185">Reference proteome</keyword>
<dbReference type="GO" id="GO:0016150">
    <property type="term" value="F:translation release factor activity, codon nonspecific"/>
    <property type="evidence" value="ECO:0007669"/>
    <property type="project" value="TreeGrafter"/>
</dbReference>
<dbReference type="EMBL" id="RSCE01000020">
    <property type="protein sequence ID" value="RSH76873.1"/>
    <property type="molecule type" value="Genomic_DNA"/>
</dbReference>
<gene>
    <name evidence="2" type="ORF">EHS24_005275</name>
</gene>
<dbReference type="RefSeq" id="XP_028472020.1">
    <property type="nucleotide sequence ID" value="XM_028620804.1"/>
</dbReference>
<dbReference type="STRING" id="105984.A0A427XDM5"/>
<reference evidence="2 3" key="1">
    <citation type="submission" date="2018-11" db="EMBL/GenBank/DDBJ databases">
        <title>Genome sequence of Apiotrichum porosum DSM 27194.</title>
        <authorList>
            <person name="Aliyu H."/>
            <person name="Gorte O."/>
            <person name="Ochsenreither K."/>
        </authorList>
    </citation>
    <scope>NUCLEOTIDE SEQUENCE [LARGE SCALE GENOMIC DNA]</scope>
    <source>
        <strain evidence="2 3">DSM 27194</strain>
    </source>
</reference>
<dbReference type="InterPro" id="IPR000352">
    <property type="entry name" value="Pep_chain_release_fac_I"/>
</dbReference>